<dbReference type="EMBL" id="LAZR01000002">
    <property type="protein sequence ID" value="KKO11507.1"/>
    <property type="molecule type" value="Genomic_DNA"/>
</dbReference>
<evidence type="ECO:0000259" key="2">
    <source>
        <dbReference type="Pfam" id="PF08338"/>
    </source>
</evidence>
<dbReference type="CDD" id="cd05242">
    <property type="entry name" value="SDR_a8"/>
    <property type="match status" value="1"/>
</dbReference>
<feature type="domain" description="DUF1731" evidence="2">
    <location>
        <begin position="250"/>
        <end position="296"/>
    </location>
</feature>
<evidence type="ECO:0000313" key="3">
    <source>
        <dbReference type="EMBL" id="KKO11507.1"/>
    </source>
</evidence>
<dbReference type="Gene3D" id="3.40.50.720">
    <property type="entry name" value="NAD(P)-binding Rossmann-like Domain"/>
    <property type="match status" value="1"/>
</dbReference>
<gene>
    <name evidence="3" type="ORF">LCGC14_0010000</name>
</gene>
<dbReference type="PANTHER" id="PTHR11092">
    <property type="entry name" value="SUGAR NUCLEOTIDE EPIMERASE RELATED"/>
    <property type="match status" value="1"/>
</dbReference>
<reference evidence="3" key="1">
    <citation type="journal article" date="2015" name="Nature">
        <title>Complex archaea that bridge the gap between prokaryotes and eukaryotes.</title>
        <authorList>
            <person name="Spang A."/>
            <person name="Saw J.H."/>
            <person name="Jorgensen S.L."/>
            <person name="Zaremba-Niedzwiedzka K."/>
            <person name="Martijn J."/>
            <person name="Lind A.E."/>
            <person name="van Eijk R."/>
            <person name="Schleper C."/>
            <person name="Guy L."/>
            <person name="Ettema T.J."/>
        </authorList>
    </citation>
    <scope>NUCLEOTIDE SEQUENCE</scope>
</reference>
<dbReference type="InterPro" id="IPR010099">
    <property type="entry name" value="SDR39U1"/>
</dbReference>
<dbReference type="SUPFAM" id="SSF51735">
    <property type="entry name" value="NAD(P)-binding Rossmann-fold domains"/>
    <property type="match status" value="1"/>
</dbReference>
<dbReference type="InterPro" id="IPR036291">
    <property type="entry name" value="NAD(P)-bd_dom_sf"/>
</dbReference>
<dbReference type="NCBIfam" id="TIGR01777">
    <property type="entry name" value="yfcH"/>
    <property type="match status" value="1"/>
</dbReference>
<dbReference type="Pfam" id="PF08338">
    <property type="entry name" value="DUF1731"/>
    <property type="match status" value="1"/>
</dbReference>
<proteinExistence type="predicted"/>
<organism evidence="3">
    <name type="scientific">marine sediment metagenome</name>
    <dbReference type="NCBI Taxonomy" id="412755"/>
    <lineage>
        <taxon>unclassified sequences</taxon>
        <taxon>metagenomes</taxon>
        <taxon>ecological metagenomes</taxon>
    </lineage>
</organism>
<sequence>MRILITGGTGFIGSRLLDELQTAGHELTVLVRDYARARLILGTGPELVRSLDELAQDRQFGAIINLAGAGIADKRWTRARKRLLLSSRLQTTKALVQLCQRLQQPPAVLISASAVGFYGAHGTEALTETAPVHDEFSHELCKRWEEEARKAESLGIRVCILRLGIVLGSGGGMLGRLVPMFKLGLGGRIGDGEQMMSWVHRADVISAMRFLLTSETESGVFNVTAPNAVNNRGFTRELAAAVRRPAVLPLPAPMVQLMFGEMGDRLLLHGQNVKPARLQALGFEFKYPDLGSALSACLCDSESN</sequence>
<evidence type="ECO:0008006" key="4">
    <source>
        <dbReference type="Google" id="ProtNLM"/>
    </source>
</evidence>
<name>A0A0F9YGV6_9ZZZZ</name>
<dbReference type="InterPro" id="IPR013549">
    <property type="entry name" value="DUF1731"/>
</dbReference>
<dbReference type="Pfam" id="PF01370">
    <property type="entry name" value="Epimerase"/>
    <property type="match status" value="1"/>
</dbReference>
<protein>
    <recommendedName>
        <fullName evidence="4">DUF1731 domain-containing protein</fullName>
    </recommendedName>
</protein>
<dbReference type="PANTHER" id="PTHR11092:SF0">
    <property type="entry name" value="EPIMERASE FAMILY PROTEIN SDR39U1"/>
    <property type="match status" value="1"/>
</dbReference>
<comment type="caution">
    <text evidence="3">The sequence shown here is derived from an EMBL/GenBank/DDBJ whole genome shotgun (WGS) entry which is preliminary data.</text>
</comment>
<dbReference type="InterPro" id="IPR001509">
    <property type="entry name" value="Epimerase_deHydtase"/>
</dbReference>
<evidence type="ECO:0000259" key="1">
    <source>
        <dbReference type="Pfam" id="PF01370"/>
    </source>
</evidence>
<dbReference type="AlphaFoldDB" id="A0A0F9YGV6"/>
<feature type="domain" description="NAD-dependent epimerase/dehydratase" evidence="1">
    <location>
        <begin position="3"/>
        <end position="223"/>
    </location>
</feature>
<accession>A0A0F9YGV6</accession>